<protein>
    <submittedName>
        <fullName evidence="1">Uncharacterized protein</fullName>
    </submittedName>
</protein>
<dbReference type="Proteomes" id="UP000824081">
    <property type="component" value="Unassembled WGS sequence"/>
</dbReference>
<accession>A0A9D1MG60</accession>
<evidence type="ECO:0000313" key="2">
    <source>
        <dbReference type="Proteomes" id="UP000824081"/>
    </source>
</evidence>
<organism evidence="1 2">
    <name type="scientific">Candidatus Scatosoma pullistercoris</name>
    <dbReference type="NCBI Taxonomy" id="2840934"/>
    <lineage>
        <taxon>Bacteria</taxon>
        <taxon>Bacillati</taxon>
        <taxon>Bacillota</taxon>
        <taxon>Clostridia</taxon>
        <taxon>Candidatus Scatosoma</taxon>
    </lineage>
</organism>
<dbReference type="AlphaFoldDB" id="A0A9D1MG60"/>
<sequence>MPILQRYSNIKNGEIVFIGNTLGLSKAADANRAGTLGSIGAFISPDSSLKVNDFPAGQSVTVEFAVTVI</sequence>
<reference evidence="1" key="2">
    <citation type="journal article" date="2021" name="PeerJ">
        <title>Extensive microbial diversity within the chicken gut microbiome revealed by metagenomics and culture.</title>
        <authorList>
            <person name="Gilroy R."/>
            <person name="Ravi A."/>
            <person name="Getino M."/>
            <person name="Pursley I."/>
            <person name="Horton D.L."/>
            <person name="Alikhan N.F."/>
            <person name="Baker D."/>
            <person name="Gharbi K."/>
            <person name="Hall N."/>
            <person name="Watson M."/>
            <person name="Adriaenssens E.M."/>
            <person name="Foster-Nyarko E."/>
            <person name="Jarju S."/>
            <person name="Secka A."/>
            <person name="Antonio M."/>
            <person name="Oren A."/>
            <person name="Chaudhuri R.R."/>
            <person name="La Ragione R."/>
            <person name="Hildebrand F."/>
            <person name="Pallen M.J."/>
        </authorList>
    </citation>
    <scope>NUCLEOTIDE SEQUENCE</scope>
    <source>
        <strain evidence="1">11687</strain>
    </source>
</reference>
<reference evidence="1" key="1">
    <citation type="submission" date="2020-10" db="EMBL/GenBank/DDBJ databases">
        <authorList>
            <person name="Gilroy R."/>
        </authorList>
    </citation>
    <scope>NUCLEOTIDE SEQUENCE</scope>
    <source>
        <strain evidence="1">11687</strain>
    </source>
</reference>
<proteinExistence type="predicted"/>
<name>A0A9D1MG60_9FIRM</name>
<dbReference type="EMBL" id="DVMZ01000172">
    <property type="protein sequence ID" value="HIU59687.1"/>
    <property type="molecule type" value="Genomic_DNA"/>
</dbReference>
<comment type="caution">
    <text evidence="1">The sequence shown here is derived from an EMBL/GenBank/DDBJ whole genome shotgun (WGS) entry which is preliminary data.</text>
</comment>
<gene>
    <name evidence="1" type="ORF">IAC57_06255</name>
</gene>
<evidence type="ECO:0000313" key="1">
    <source>
        <dbReference type="EMBL" id="HIU59687.1"/>
    </source>
</evidence>